<sequence length="81" mass="9235">MTDIMRLRLPYLVSILSVTALSGCDFTQAYRLRHPNTGEVRSCSQWRGEYPKSAQDDVWTCIKEYQAKGFALIDPPPESKP</sequence>
<evidence type="ECO:0000313" key="1">
    <source>
        <dbReference type="EMBL" id="KJV10953.1"/>
    </source>
</evidence>
<proteinExistence type="predicted"/>
<dbReference type="RefSeq" id="WP_045774316.1">
    <property type="nucleotide sequence ID" value="NZ_LAJY01000024.1"/>
</dbReference>
<name>A0A0F3IWL4_9PROT</name>
<evidence type="ECO:0000313" key="2">
    <source>
        <dbReference type="Proteomes" id="UP000033774"/>
    </source>
</evidence>
<dbReference type="EMBL" id="LAJY01000024">
    <property type="protein sequence ID" value="KJV10953.1"/>
    <property type="molecule type" value="Genomic_DNA"/>
</dbReference>
<reference evidence="1 2" key="1">
    <citation type="submission" date="2015-03" db="EMBL/GenBank/DDBJ databases">
        <title>Draft genome sequence of Elstera litoralis.</title>
        <authorList>
            <person name="Rahalkar M.C."/>
            <person name="Dhakephalkar P.K."/>
            <person name="Pore S.D."/>
            <person name="Arora P."/>
            <person name="Kapse N.G."/>
            <person name="Pandit P.S."/>
        </authorList>
    </citation>
    <scope>NUCLEOTIDE SEQUENCE [LARGE SCALE GENOMIC DNA]</scope>
    <source>
        <strain evidence="1 2">Dia-1</strain>
    </source>
</reference>
<accession>A0A0F3IWL4</accession>
<organism evidence="1 2">
    <name type="scientific">Elstera litoralis</name>
    <dbReference type="NCBI Taxonomy" id="552518"/>
    <lineage>
        <taxon>Bacteria</taxon>
        <taxon>Pseudomonadati</taxon>
        <taxon>Pseudomonadota</taxon>
        <taxon>Alphaproteobacteria</taxon>
        <taxon>Rhodospirillales</taxon>
        <taxon>Rhodospirillaceae</taxon>
        <taxon>Elstera</taxon>
    </lineage>
</organism>
<dbReference type="PROSITE" id="PS51257">
    <property type="entry name" value="PROKAR_LIPOPROTEIN"/>
    <property type="match status" value="1"/>
</dbReference>
<dbReference type="Proteomes" id="UP000033774">
    <property type="component" value="Unassembled WGS sequence"/>
</dbReference>
<comment type="caution">
    <text evidence="1">The sequence shown here is derived from an EMBL/GenBank/DDBJ whole genome shotgun (WGS) entry which is preliminary data.</text>
</comment>
<dbReference type="AlphaFoldDB" id="A0A0F3IWL4"/>
<evidence type="ECO:0008006" key="3">
    <source>
        <dbReference type="Google" id="ProtNLM"/>
    </source>
</evidence>
<keyword evidence="2" id="KW-1185">Reference proteome</keyword>
<protein>
    <recommendedName>
        <fullName evidence="3">Lipoprotein</fullName>
    </recommendedName>
</protein>
<gene>
    <name evidence="1" type="ORF">VZ95_01540</name>
</gene>